<dbReference type="PROSITE" id="PS51782">
    <property type="entry name" value="LYSM"/>
    <property type="match status" value="1"/>
</dbReference>
<dbReference type="RefSeq" id="WP_169434363.1">
    <property type="nucleotide sequence ID" value="NZ_CP051685.1"/>
</dbReference>
<evidence type="ECO:0000256" key="1">
    <source>
        <dbReference type="ARBA" id="ARBA00022737"/>
    </source>
</evidence>
<dbReference type="CDD" id="cd00118">
    <property type="entry name" value="LysM"/>
    <property type="match status" value="1"/>
</dbReference>
<dbReference type="PANTHER" id="PTHR32305">
    <property type="match status" value="1"/>
</dbReference>
<dbReference type="Pfam" id="PF05593">
    <property type="entry name" value="RHS_repeat"/>
    <property type="match status" value="9"/>
</dbReference>
<dbReference type="InterPro" id="IPR056823">
    <property type="entry name" value="TEN-like_YD-shell"/>
</dbReference>
<organism evidence="4 5">
    <name type="scientific">Massilia forsythiae</name>
    <dbReference type="NCBI Taxonomy" id="2728020"/>
    <lineage>
        <taxon>Bacteria</taxon>
        <taxon>Pseudomonadati</taxon>
        <taxon>Pseudomonadota</taxon>
        <taxon>Betaproteobacteria</taxon>
        <taxon>Burkholderiales</taxon>
        <taxon>Oxalobacteraceae</taxon>
        <taxon>Telluria group</taxon>
        <taxon>Massilia</taxon>
    </lineage>
</organism>
<dbReference type="Gene3D" id="2.180.10.10">
    <property type="entry name" value="RHS repeat-associated core"/>
    <property type="match status" value="8"/>
</dbReference>
<dbReference type="EMBL" id="CP051685">
    <property type="protein sequence ID" value="QJD99468.1"/>
    <property type="molecule type" value="Genomic_DNA"/>
</dbReference>
<accession>A0A7Z2ZRR1</accession>
<dbReference type="Pfam" id="PF01476">
    <property type="entry name" value="LysM"/>
    <property type="match status" value="1"/>
</dbReference>
<dbReference type="SMART" id="SM00257">
    <property type="entry name" value="LysM"/>
    <property type="match status" value="1"/>
</dbReference>
<evidence type="ECO:0000256" key="2">
    <source>
        <dbReference type="SAM" id="MobiDB-lite"/>
    </source>
</evidence>
<dbReference type="Pfam" id="PF25023">
    <property type="entry name" value="TEN_YD-shell"/>
    <property type="match status" value="2"/>
</dbReference>
<dbReference type="NCBIfam" id="TIGR01643">
    <property type="entry name" value="YD_repeat_2x"/>
    <property type="match status" value="19"/>
</dbReference>
<dbReference type="InterPro" id="IPR031325">
    <property type="entry name" value="RHS_repeat"/>
</dbReference>
<evidence type="ECO:0000313" key="5">
    <source>
        <dbReference type="Proteomes" id="UP000502415"/>
    </source>
</evidence>
<reference evidence="4 5" key="1">
    <citation type="submission" date="2020-04" db="EMBL/GenBank/DDBJ databases">
        <title>Genome sequencing of novel species.</title>
        <authorList>
            <person name="Heo J."/>
            <person name="Kim S.-J."/>
            <person name="Kim J.-S."/>
            <person name="Hong S.-B."/>
            <person name="Kwon S.-W."/>
        </authorList>
    </citation>
    <scope>NUCLEOTIDE SEQUENCE [LARGE SCALE GENOMIC DNA]</scope>
    <source>
        <strain evidence="4 5">GN2-R2</strain>
    </source>
</reference>
<dbReference type="InterPro" id="IPR050708">
    <property type="entry name" value="T6SS_VgrG/RHS"/>
</dbReference>
<feature type="domain" description="LysM" evidence="3">
    <location>
        <begin position="3657"/>
        <end position="3704"/>
    </location>
</feature>
<dbReference type="InterPro" id="IPR036779">
    <property type="entry name" value="LysM_dom_sf"/>
</dbReference>
<dbReference type="Proteomes" id="UP000502415">
    <property type="component" value="Chromosome"/>
</dbReference>
<dbReference type="Gene3D" id="3.10.350.10">
    <property type="entry name" value="LysM domain"/>
    <property type="match status" value="1"/>
</dbReference>
<keyword evidence="5" id="KW-1185">Reference proteome</keyword>
<dbReference type="InterPro" id="IPR006530">
    <property type="entry name" value="YD"/>
</dbReference>
<feature type="region of interest" description="Disordered" evidence="2">
    <location>
        <begin position="4201"/>
        <end position="4227"/>
    </location>
</feature>
<dbReference type="SUPFAM" id="SSF63829">
    <property type="entry name" value="Calcium-dependent phosphotriesterase"/>
    <property type="match status" value="1"/>
</dbReference>
<gene>
    <name evidence="4" type="ORF">HH212_05070</name>
</gene>
<proteinExistence type="predicted"/>
<sequence>MVAIVGGNGLGLLNSSAALLGQRGLAGNALQGQNGESVYVNASTGNLVIQHQDDFLASVGIDIAVGRTYNSQGKLDDDNGDNWKLGLSRQVTGLTGTANAAGSTVERVDGDGTRYKFTYDSSRSMYVSTDGGNAFDTLSYDAATKVWTWQSGSTDLSETYDGANGGRLASMLDLDGNRLTFNYQANGLLASVTDATGAGTFFTYAGASGKNLMSAEVRYRDTADGPLKVSSRVSYTYDSQNRLAQVTTALSANSSFTTKYTYDGASNRIATIEQTDGSKLTFTYQGDRVATVSDGKYESETFTYAGTQTTVTDKDGTITRYDFNGNGQILHMEMAGTNAASLHTYFEYDAQGNVTKMVEPNGNTITRRYDARGNATNESDSTGRVFVRTYSDNNLLLDEMLNNDATSYYIYDAREHLRFVIDGDRNVQEYRYDQRGQRSATIAYAKDFYSSAVVNPNESQLVNWVAGIDKTRALRTDYGYDIRGRLATATTYTDLASDGTGIRNGTESVARFTYDQAGQLLSKIDGKGHVTSYVYDGMGRLLTTVDPGANSVVTTREDIPVQRIVNGVSTLSTLSRTTYPNGRVSETTFDTAGRTLAVVEKSGSAVLSEVYYGYDAEGRLAMVQDANGNRNFTLYDSLNRKSLDIDSDGSVVEYKYNAKGLVSEVIQHAERLSTSLRTPSLATSRPAQLDLKPGSADVHEWRFYDAAGRLTDTVDGAGNVTSTVYDKAGRVLAQIQRFNVANISSGSPTGVPVVANDSDRIHRYLYKTDGKLAGEVDAAGYLTEYVYNAAEQLVETVRYAGAEVKPNIYATWGVGEFRPSSGSPSHANDIHEYNLYDAKGQLVAEIDGQGYVTVHDYDAAGNLGRSVRYANPIAYKSGQTLVQVLPQVGNDTQSITYTYDTLDHVSSVTGVDGSVTRYEYDAVGNRTSTTAAAGTAGARGGLVRYDALGRVTAELSGVGAAQLALAGTSAQQEAVWTSYAATYTYDKANHRTTMTDANGHVTRYYYDQDGRLAATVNAAGEVEQRTYNAINQVTSLVRYAQRIDGAELGKMTGGEFGAIEARLATLRSTARDYVATYAYDATGRMTSRTDETGTHVFTYDTFNEVVLDRADIGDGRTAQTRYTYTARGELLAQEDLANAQTGAVLTRSVITRDAFGRVIYSKNDNTGSGDTYAYDKLGRLVSVVSATGTGKSTVYDAFDRVVKEIDTSGGVTTYSYDTAARKMTMTTAEGVVHSVVRNAFGDVAELIDANGDKTTYTYDQDGNLKSVSDKLGTSEAHDYDRAGNMVTTTDGNGSVTRFEYDSVDRVLRRTVDVGGLNLVTSYTYDAQGRTLTVTDPTGAITATTYDSLGRVQTAVQSAEQGGLALTTSFAYDKLGRTVRTTDPAGRVVEYQYDLAGRRTATIADPDGLKLKTTYDYDSLGTAPFRSTDANGNITHYIYDQDGRKVGEIDGAGDVTVYAYEAGSDRIASVTRYARPLMANFKKNFDNAGKRLDLATVRGYLEPDANRDNVTTYLYDKDGRLHFTVEGDRSVTQQRYDNNGRVAQTTQYAVFLPSNVALTDAAVSAWAPANVAGSISVSSVYDVRGQVLQQTNAAGGVTKYRYDGNGNVVSARTSSDATGPVSAKHMLYDAAGRLVGSATVQNFDNAAAYWSVSKMAYDGAGRMTERVDYATLLSDNTVVLDPTQAQLAQWLASVSANPAADAHARMSYDGAGRMVVSAVAQRGNADGLQWSVTRQEFDADGNVTGRTAYANFLAGTADGSLTDAQVKTWLAGAADATRDSTTRYVYDKANRLGFTIDALGSVVRREYDGAGNVRAETAYANPIRLAGTPTQEAVLKALETRTGALLSNLDGDRVTRYQYDAANRVSVKTDAVGVSTAYTYDGAGHLVREIENSGAATQAEFRVHRTVYGADGIARLSIDPEGYVTETRYNALGLVSDSIRYTTQTVIGDDQSVASVLSKVNQNDVQNRRTQYQYDNQGNLVASIDPMGKSDLYTYDALGRKTAYTNRNGATWTYVYDVAGHLLVERAPAVTVSEGSGVGKSVQIETRMTYDAFGHLTSRIEGVGGAGTRTTRYAYDLAGRQVKTILPQVAAYDYAADPLSAASNAGYTKAVDPTTTVTYDALGNAIEGTDVYGNVSRKVYDALGRVAYDIDQLGNVTAYEYNAFGEVEKLTRYAEAINAPVDPDKAAREDIAKIYAAFYNRAPDGGGVNFWLAYLKSGHTMAELADKILEQKESLYYNLPGMELPSYVARLFNDTYERAPTQAETDYWVKIGGEQGMTRGKLMLRIISEVPAQRDRDVFANKMDDFLHPWVLSAPRYRVSLLYTAILGHAPTATQLLDGMTYLAGGGNEAGLAHVLFDSAEGKTLYPVNMSTAAFITALSQNALGRAPGADLNAWVTAADAAPTRTQAVLDFLQARTAVQGNDDRFNLEIRAKKNMPANTQVYGAVSDYSLASVRSAIELHMGALDRVVDTLHDGLGRAIKVAESASYYYTDVTAAGSANPAMGYASLRKVTSFAYNAFGDAVERKEYAAGGDYRDAKSQVGEAAVTRMYYDRRGFKTAEFVAADTLASNKLARDNETRIATETGGYLTRTEYDAFGNLSRTYEYAQRSGDPGLAATSDYTISPTSPAVTDNDRDTRYAYDLDERKLSEQRLNVAYNTSAQASTRGTLTTTYTYDNVGNLTSTKDPLLNKVRTLYDALGRVTRILNTIDGSASAYDSSRSWIITDFARDSLGNVVRQTAYSQYQTIDDAGNSTLKVGADDRVTINVYDANGNVTGTIDANGSITWHTYDQGGRVAKEWQTVTDHTSKDATVTLNNYKVFRYDATGQMVSVTTPDSTVAAQQSAPGMVTGIVDKAAADIGRNVQTLTYNSFGEVTSRAMNGNVYEFAEYDNAGHAWHTNVGDGVTKVTYYDIHGNLTQQVTGTNRAGDSLNDLRLYTSAKDVRDAISATYLEVKGFDTVENRYDLMGRMLLHKDAQRVDGTVKLADGQPASAALRTPTTHTKYDRWGNVLEVTDPRNVNWRMEYGYNALNEQTTKRLVSFEQGETELSSQYNYYDRLGRSLGSRDSNGNLTSITYANDGSSTTTFADGTTEVSSLNLFGERISLKARDGMLTSYAYDHMGQMISMVRKTTDLYYAGDFYGTHEMEALIVSGSWDIREEYAYDEMGRRYRTTSYAQQGTTRRPEITNITRYDLAGNVIAQIDNAGNRTRWVYDAYGHKTAEMDGAGKTMSWQSDAFGHVMSHVDQGGATVQYQYDGQGHLIYQESTARQNTGAQKIFYTYDYGLLARIDDQGVGLVTVYKYDLAGNHVLEQTISTAGQVLTAQNNRITYDAYGRMSQVEDDFFKVNMEYDSNGNRTRVTTHYVNSNKQAVDTDVWNTYDSMNREVIANGIKANGSISMGSKGHSLTYDSLGRRATDTYYYKNAQNNTVPTTERFAYDTLGRLATVTRDGVVIEERFYDEFGRVVKSGPKRNESESRMKELGVPTNYKTYHYNAAGKVDRIKLFNLKADKLDDIYYRPIQSHPNAGYDGAGNLIQYVQVPADSLGNASRHSEYTTTYTYFDSAKEVQVVGKIDKVTQTTITTLDANGSVIGVIDNSATNKNRTFINDAAGRVLLTNQGGKTERTLIVNGEVLGSNSDQADPSNFANGYQSALSGANLASPTIHYVQQGDTLKSIAKAVWGDANLWYLIANANNLDVDSVLTEGQTLKLPPRANVVHNDAGTFTPYNAQQAIGDTSPTLPLPPAQSSKSGGSCAKKLIVAAVSIAVVWATSGLGSFVAGALGSVAGQVTGIALGVRDSFSWGEVFTSAVGNAVTGGLGKASSPLDAAKNAAISNAVSQGVGVVVGVQDRFDWKGVVASAISAGVSSNVASSRMLSGINEIARSTIAQTAGQTVATVATGGKLELKSIVADAFGNALGTALGKSISTTIEESRANSRLIDTLNRSGTPYVLNENGRAIADPRYRASFNFVQGAVQGGATLEQIQQATVALADPISRLDAAPGDFSESEIGSRVAHAFRNDSSPIASHGLDQLSNDSIEQRSEGYSETINGEYIGPSGQSIISETVLGASQLLSEFADFYSEHQLVATATYAGIKAVIGGGPVKTVAMEVARVSLESAVGDVTGAISTFAQIQARDYVTDLAERKKWNFSFSVHGYEVEIGPNEIGRFAGNVVGSVVDTVLNKGVDALVNRGITVNNIIERQQVGPHTVGSYSDVQGHHPHQQASRSNNENYNPRNAVAVADDGTYNHDAISAEQRRLNAEYARTQKVYTLEAEEKIQVEAMIKGGIKRADAEEMLRISREELQRQDALNPTRTPGTRRGK</sequence>
<protein>
    <submittedName>
        <fullName evidence="4">LysM peptidoglycan-binding domain-containing protein</fullName>
    </submittedName>
</protein>
<keyword evidence="1" id="KW-0677">Repeat</keyword>
<dbReference type="KEGG" id="mfy:HH212_05070"/>
<evidence type="ECO:0000313" key="4">
    <source>
        <dbReference type="EMBL" id="QJD99468.1"/>
    </source>
</evidence>
<name>A0A7Z2ZRR1_9BURK</name>
<dbReference type="InterPro" id="IPR018392">
    <property type="entry name" value="LysM"/>
</dbReference>
<dbReference type="PANTHER" id="PTHR32305:SF15">
    <property type="entry name" value="PROTEIN RHSA-RELATED"/>
    <property type="match status" value="1"/>
</dbReference>
<feature type="compositionally biased region" description="Polar residues" evidence="2">
    <location>
        <begin position="4215"/>
        <end position="4227"/>
    </location>
</feature>
<evidence type="ECO:0000259" key="3">
    <source>
        <dbReference type="PROSITE" id="PS51782"/>
    </source>
</evidence>
<feature type="region of interest" description="Disordered" evidence="2">
    <location>
        <begin position="4293"/>
        <end position="4314"/>
    </location>
</feature>